<evidence type="ECO:0000256" key="1">
    <source>
        <dbReference type="ARBA" id="ARBA00006484"/>
    </source>
</evidence>
<dbReference type="Gene3D" id="3.40.50.720">
    <property type="entry name" value="NAD(P)-binding Rossmann-like Domain"/>
    <property type="match status" value="1"/>
</dbReference>
<dbReference type="RefSeq" id="WP_248105759.1">
    <property type="nucleotide sequence ID" value="NZ_JAKHEX010000003.1"/>
</dbReference>
<dbReference type="SUPFAM" id="SSF51735">
    <property type="entry name" value="NAD(P)-binding Rossmann-fold domains"/>
    <property type="match status" value="1"/>
</dbReference>
<dbReference type="GO" id="GO:0016491">
    <property type="term" value="F:oxidoreductase activity"/>
    <property type="evidence" value="ECO:0007669"/>
    <property type="project" value="UniProtKB-KW"/>
</dbReference>
<dbReference type="InterPro" id="IPR036291">
    <property type="entry name" value="NAD(P)-bd_dom_sf"/>
</dbReference>
<keyword evidence="4" id="KW-1185">Reference proteome</keyword>
<organism evidence="3 4">
    <name type="scientific">Aciditerrimonas ferrireducens</name>
    <dbReference type="NCBI Taxonomy" id="667306"/>
    <lineage>
        <taxon>Bacteria</taxon>
        <taxon>Bacillati</taxon>
        <taxon>Actinomycetota</taxon>
        <taxon>Acidimicrobiia</taxon>
        <taxon>Acidimicrobiales</taxon>
        <taxon>Acidimicrobiaceae</taxon>
        <taxon>Aciditerrimonas</taxon>
    </lineage>
</organism>
<accession>A0ABV6C252</accession>
<evidence type="ECO:0000256" key="2">
    <source>
        <dbReference type="ARBA" id="ARBA00023002"/>
    </source>
</evidence>
<dbReference type="InterPro" id="IPR002347">
    <property type="entry name" value="SDR_fam"/>
</dbReference>
<gene>
    <name evidence="3" type="ORF">ACFFRE_06405</name>
</gene>
<comment type="similarity">
    <text evidence="1">Belongs to the short-chain dehydrogenases/reductases (SDR) family.</text>
</comment>
<dbReference type="Proteomes" id="UP001589788">
    <property type="component" value="Unassembled WGS sequence"/>
</dbReference>
<keyword evidence="2 3" id="KW-0560">Oxidoreductase</keyword>
<name>A0ABV6C252_9ACTN</name>
<dbReference type="EMBL" id="JBHLYQ010000047">
    <property type="protein sequence ID" value="MFC0081775.1"/>
    <property type="molecule type" value="Genomic_DNA"/>
</dbReference>
<proteinExistence type="inferred from homology"/>
<dbReference type="InterPro" id="IPR051122">
    <property type="entry name" value="SDR_DHRS6-like"/>
</dbReference>
<evidence type="ECO:0000313" key="4">
    <source>
        <dbReference type="Proteomes" id="UP001589788"/>
    </source>
</evidence>
<sequence length="266" mass="26901">MWKKEGAVQVQPPVAGVARRFEGRVALVVGAASPVGRATAVRLATEGAAVACIDPEPEALGETVEALRILGGRATSLRSDPMDGESVGRAVDQVANELGRPSVLCVVPGTSGYAHTLDIGRAQWDRALAEGLRGPFLAIQAALPYLQHPQGGSVVVVLHAAGFGGSAYRAVDAAVHGGLLSLSRSLAAELAGRKVRVNAVAAELPDGGPEEPSLPVGADPRAVARSRGPFGPVPPDLVAAAVVFLASEDAAATSGAVLRVDGGQSL</sequence>
<reference evidence="3 4" key="1">
    <citation type="submission" date="2024-09" db="EMBL/GenBank/DDBJ databases">
        <authorList>
            <person name="Sun Q."/>
            <person name="Mori K."/>
        </authorList>
    </citation>
    <scope>NUCLEOTIDE SEQUENCE [LARGE SCALE GENOMIC DNA]</scope>
    <source>
        <strain evidence="3 4">JCM 15389</strain>
    </source>
</reference>
<dbReference type="Pfam" id="PF13561">
    <property type="entry name" value="adh_short_C2"/>
    <property type="match status" value="1"/>
</dbReference>
<dbReference type="EC" id="1.1.1.-" evidence="3"/>
<dbReference type="CDD" id="cd05233">
    <property type="entry name" value="SDR_c"/>
    <property type="match status" value="1"/>
</dbReference>
<protein>
    <submittedName>
        <fullName evidence="3">SDR family NAD(P)-dependent oxidoreductase</fullName>
        <ecNumber evidence="3">1.1.1.-</ecNumber>
    </submittedName>
</protein>
<comment type="caution">
    <text evidence="3">The sequence shown here is derived from an EMBL/GenBank/DDBJ whole genome shotgun (WGS) entry which is preliminary data.</text>
</comment>
<dbReference type="PANTHER" id="PTHR43477:SF1">
    <property type="entry name" value="DIHYDROANTICAPSIN 7-DEHYDROGENASE"/>
    <property type="match status" value="1"/>
</dbReference>
<dbReference type="PRINTS" id="PR00081">
    <property type="entry name" value="GDHRDH"/>
</dbReference>
<evidence type="ECO:0000313" key="3">
    <source>
        <dbReference type="EMBL" id="MFC0081775.1"/>
    </source>
</evidence>
<dbReference type="PANTHER" id="PTHR43477">
    <property type="entry name" value="DIHYDROANTICAPSIN 7-DEHYDROGENASE"/>
    <property type="match status" value="1"/>
</dbReference>